<dbReference type="InterPro" id="IPR020449">
    <property type="entry name" value="Tscrpt_reg_AraC-type_HTH"/>
</dbReference>
<organism evidence="5 6">
    <name type="scientific">Nonomuraea indica</name>
    <dbReference type="NCBI Taxonomy" id="1581193"/>
    <lineage>
        <taxon>Bacteria</taxon>
        <taxon>Bacillati</taxon>
        <taxon>Actinomycetota</taxon>
        <taxon>Actinomycetes</taxon>
        <taxon>Streptosporangiales</taxon>
        <taxon>Streptosporangiaceae</taxon>
        <taxon>Nonomuraea</taxon>
    </lineage>
</organism>
<evidence type="ECO:0000259" key="4">
    <source>
        <dbReference type="PROSITE" id="PS01124"/>
    </source>
</evidence>
<dbReference type="Gene3D" id="1.10.10.60">
    <property type="entry name" value="Homeodomain-like"/>
    <property type="match status" value="1"/>
</dbReference>
<reference evidence="5 6" key="1">
    <citation type="submission" date="2024-10" db="EMBL/GenBank/DDBJ databases">
        <title>The Natural Products Discovery Center: Release of the First 8490 Sequenced Strains for Exploring Actinobacteria Biosynthetic Diversity.</title>
        <authorList>
            <person name="Kalkreuter E."/>
            <person name="Kautsar S.A."/>
            <person name="Yang D."/>
            <person name="Bader C.D."/>
            <person name="Teijaro C.N."/>
            <person name="Fluegel L."/>
            <person name="Davis C.M."/>
            <person name="Simpson J.R."/>
            <person name="Lauterbach L."/>
            <person name="Steele A.D."/>
            <person name="Gui C."/>
            <person name="Meng S."/>
            <person name="Li G."/>
            <person name="Viehrig K."/>
            <person name="Ye F."/>
            <person name="Su P."/>
            <person name="Kiefer A.F."/>
            <person name="Nichols A."/>
            <person name="Cepeda A.J."/>
            <person name="Yan W."/>
            <person name="Fan B."/>
            <person name="Jiang Y."/>
            <person name="Adhikari A."/>
            <person name="Zheng C.-J."/>
            <person name="Schuster L."/>
            <person name="Cowan T.M."/>
            <person name="Smanski M.J."/>
            <person name="Chevrette M.G."/>
            <person name="De Carvalho L.P.S."/>
            <person name="Shen B."/>
        </authorList>
    </citation>
    <scope>NUCLEOTIDE SEQUENCE [LARGE SCALE GENOMIC DNA]</scope>
    <source>
        <strain evidence="5 6">NPDC049503</strain>
    </source>
</reference>
<dbReference type="InterPro" id="IPR009057">
    <property type="entry name" value="Homeodomain-like_sf"/>
</dbReference>
<accession>A0ABW8A3A4</accession>
<dbReference type="SUPFAM" id="SSF46689">
    <property type="entry name" value="Homeodomain-like"/>
    <property type="match status" value="1"/>
</dbReference>
<dbReference type="SMART" id="SM00342">
    <property type="entry name" value="HTH_ARAC"/>
    <property type="match status" value="1"/>
</dbReference>
<comment type="caution">
    <text evidence="5">The sequence shown here is derived from an EMBL/GenBank/DDBJ whole genome shotgun (WGS) entry which is preliminary data.</text>
</comment>
<dbReference type="InterPro" id="IPR018060">
    <property type="entry name" value="HTH_AraC"/>
</dbReference>
<evidence type="ECO:0000256" key="2">
    <source>
        <dbReference type="ARBA" id="ARBA00023125"/>
    </source>
</evidence>
<dbReference type="Pfam" id="PF12625">
    <property type="entry name" value="Arabinose_bd"/>
    <property type="match status" value="1"/>
</dbReference>
<dbReference type="PANTHER" id="PTHR47894:SF1">
    <property type="entry name" value="HTH-TYPE TRANSCRIPTIONAL REGULATOR VQSM"/>
    <property type="match status" value="1"/>
</dbReference>
<evidence type="ECO:0000256" key="1">
    <source>
        <dbReference type="ARBA" id="ARBA00023015"/>
    </source>
</evidence>
<dbReference type="EMBL" id="JBITMB010000003">
    <property type="protein sequence ID" value="MFI7441239.1"/>
    <property type="molecule type" value="Genomic_DNA"/>
</dbReference>
<dbReference type="PRINTS" id="PR00032">
    <property type="entry name" value="HTHARAC"/>
</dbReference>
<evidence type="ECO:0000256" key="3">
    <source>
        <dbReference type="ARBA" id="ARBA00023163"/>
    </source>
</evidence>
<dbReference type="Pfam" id="PF12833">
    <property type="entry name" value="HTH_18"/>
    <property type="match status" value="1"/>
</dbReference>
<keyword evidence="3" id="KW-0804">Transcription</keyword>
<evidence type="ECO:0000313" key="6">
    <source>
        <dbReference type="Proteomes" id="UP001612928"/>
    </source>
</evidence>
<dbReference type="RefSeq" id="WP_397021069.1">
    <property type="nucleotide sequence ID" value="NZ_JBITMB010000003.1"/>
</dbReference>
<keyword evidence="6" id="KW-1185">Reference proteome</keyword>
<keyword evidence="1" id="KW-0805">Transcription regulation</keyword>
<sequence length="316" mass="34661">MNGTIAASAVRYVLAASEDPKRLAREAGLSDHEFPSRVPADAVDELWARAAMLNGDPQFGLTLGRAYRPGTFGLLDFLFLSSDTLADALGSAVRHVGVLSTGGSYGWSEHDGLVTLSRSLPTENGHAATFLLGWQLALVRVAAGKPITPVRIELAMPAPPRHGDLIEAYGPRAIDFGRQANSLTFRRSELEIPLVGADPVTAAMLRRRAAQLLPAERSWRDKVRAFQAEHLGDLDAAAAHFAISPRRLQELLKQEGTNWRRELETVRGDLAVELLSDGRLPTAVIARRLGYSDERAFRRAFRRTHGMSPRQYRRGA</sequence>
<dbReference type="PROSITE" id="PS01124">
    <property type="entry name" value="HTH_ARAC_FAMILY_2"/>
    <property type="match status" value="1"/>
</dbReference>
<gene>
    <name evidence="5" type="ORF">ACIBP5_14885</name>
</gene>
<name>A0ABW8A3A4_9ACTN</name>
<feature type="domain" description="HTH araC/xylS-type" evidence="4">
    <location>
        <begin position="234"/>
        <end position="315"/>
    </location>
</feature>
<dbReference type="PANTHER" id="PTHR47894">
    <property type="entry name" value="HTH-TYPE TRANSCRIPTIONAL REGULATOR GADX"/>
    <property type="match status" value="1"/>
</dbReference>
<dbReference type="InterPro" id="IPR032687">
    <property type="entry name" value="AraC-type_N"/>
</dbReference>
<dbReference type="Proteomes" id="UP001612928">
    <property type="component" value="Unassembled WGS sequence"/>
</dbReference>
<evidence type="ECO:0000313" key="5">
    <source>
        <dbReference type="EMBL" id="MFI7441239.1"/>
    </source>
</evidence>
<protein>
    <submittedName>
        <fullName evidence="5">AraC family transcriptional regulator ligand-binding domain-containing protein</fullName>
    </submittedName>
</protein>
<proteinExistence type="predicted"/>
<keyword evidence="2" id="KW-0238">DNA-binding</keyword>